<dbReference type="GO" id="GO:0030154">
    <property type="term" value="P:cell differentiation"/>
    <property type="evidence" value="ECO:0007669"/>
    <property type="project" value="TreeGrafter"/>
</dbReference>
<name>A0A915D6A0_9BILA</name>
<dbReference type="InterPro" id="IPR000242">
    <property type="entry name" value="PTP_cat"/>
</dbReference>
<dbReference type="InterPro" id="IPR016130">
    <property type="entry name" value="Tyr_Pase_AS"/>
</dbReference>
<protein>
    <recommendedName>
        <fullName evidence="1">protein-tyrosine-phosphatase</fullName>
        <ecNumber evidence="1">3.1.3.48</ecNumber>
    </recommendedName>
</protein>
<dbReference type="PROSITE" id="PS50056">
    <property type="entry name" value="TYR_PHOSPHATASE_2"/>
    <property type="match status" value="1"/>
</dbReference>
<dbReference type="GO" id="GO:0001784">
    <property type="term" value="F:phosphotyrosine residue binding"/>
    <property type="evidence" value="ECO:0007669"/>
    <property type="project" value="TreeGrafter"/>
</dbReference>
<evidence type="ECO:0000256" key="1">
    <source>
        <dbReference type="ARBA" id="ARBA00013064"/>
    </source>
</evidence>
<feature type="domain" description="SH2" evidence="6">
    <location>
        <begin position="33"/>
        <end position="101"/>
    </location>
</feature>
<dbReference type="AlphaFoldDB" id="A0A915D6A0"/>
<organism evidence="9 10">
    <name type="scientific">Ditylenchus dipsaci</name>
    <dbReference type="NCBI Taxonomy" id="166011"/>
    <lineage>
        <taxon>Eukaryota</taxon>
        <taxon>Metazoa</taxon>
        <taxon>Ecdysozoa</taxon>
        <taxon>Nematoda</taxon>
        <taxon>Chromadorea</taxon>
        <taxon>Rhabditida</taxon>
        <taxon>Tylenchina</taxon>
        <taxon>Tylenchomorpha</taxon>
        <taxon>Sphaerularioidea</taxon>
        <taxon>Anguinidae</taxon>
        <taxon>Anguininae</taxon>
        <taxon>Ditylenchus</taxon>
    </lineage>
</organism>
<dbReference type="PANTHER" id="PTHR46257:SF3">
    <property type="entry name" value="TYROSINE-PROTEIN PHOSPHATASE CORKSCREW"/>
    <property type="match status" value="1"/>
</dbReference>
<dbReference type="InterPro" id="IPR003595">
    <property type="entry name" value="Tyr_Pase_cat"/>
</dbReference>
<evidence type="ECO:0000313" key="9">
    <source>
        <dbReference type="Proteomes" id="UP000887574"/>
    </source>
</evidence>
<dbReference type="Proteomes" id="UP000887574">
    <property type="component" value="Unplaced"/>
</dbReference>
<feature type="domain" description="Tyrosine-protein phosphatase" evidence="7">
    <location>
        <begin position="243"/>
        <end position="527"/>
    </location>
</feature>
<dbReference type="Gene3D" id="3.90.190.10">
    <property type="entry name" value="Protein tyrosine phosphatase superfamily"/>
    <property type="match status" value="1"/>
</dbReference>
<dbReference type="GO" id="GO:0035556">
    <property type="term" value="P:intracellular signal transduction"/>
    <property type="evidence" value="ECO:0007669"/>
    <property type="project" value="TreeGrafter"/>
</dbReference>
<dbReference type="PROSITE" id="PS50001">
    <property type="entry name" value="SH2"/>
    <property type="match status" value="2"/>
</dbReference>
<dbReference type="WBParaSite" id="jg16490">
    <property type="protein sequence ID" value="jg16490"/>
    <property type="gene ID" value="jg16490"/>
</dbReference>
<feature type="domain" description="SH2" evidence="6">
    <location>
        <begin position="120"/>
        <end position="213"/>
    </location>
</feature>
<evidence type="ECO:0000259" key="7">
    <source>
        <dbReference type="PROSITE" id="PS50055"/>
    </source>
</evidence>
<dbReference type="EC" id="3.1.3.48" evidence="1"/>
<keyword evidence="4 5" id="KW-0727">SH2 domain</keyword>
<dbReference type="GO" id="GO:0000278">
    <property type="term" value="P:mitotic cell cycle"/>
    <property type="evidence" value="ECO:0007669"/>
    <property type="project" value="TreeGrafter"/>
</dbReference>
<dbReference type="SMART" id="SM00194">
    <property type="entry name" value="PTPc"/>
    <property type="match status" value="1"/>
</dbReference>
<accession>A0A915D6A0</accession>
<evidence type="ECO:0000256" key="3">
    <source>
        <dbReference type="ARBA" id="ARBA00022912"/>
    </source>
</evidence>
<keyword evidence="9" id="KW-1185">Reference proteome</keyword>
<dbReference type="InterPro" id="IPR029021">
    <property type="entry name" value="Prot-tyrosine_phosphatase-like"/>
</dbReference>
<dbReference type="SMART" id="SM00252">
    <property type="entry name" value="SH2"/>
    <property type="match status" value="2"/>
</dbReference>
<dbReference type="Gene3D" id="3.30.505.10">
    <property type="entry name" value="SH2 domain"/>
    <property type="match status" value="2"/>
</dbReference>
<dbReference type="SUPFAM" id="SSF55550">
    <property type="entry name" value="SH2 domain"/>
    <property type="match status" value="2"/>
</dbReference>
<dbReference type="PRINTS" id="PR00700">
    <property type="entry name" value="PRTYPHPHTASE"/>
</dbReference>
<evidence type="ECO:0000256" key="4">
    <source>
        <dbReference type="ARBA" id="ARBA00022999"/>
    </source>
</evidence>
<proteinExistence type="predicted"/>
<reference evidence="10" key="1">
    <citation type="submission" date="2022-11" db="UniProtKB">
        <authorList>
            <consortium name="WormBaseParasite"/>
        </authorList>
    </citation>
    <scope>IDENTIFICATION</scope>
</reference>
<dbReference type="InterPro" id="IPR000980">
    <property type="entry name" value="SH2"/>
</dbReference>
<dbReference type="SMART" id="SM00404">
    <property type="entry name" value="PTPc_motif"/>
    <property type="match status" value="1"/>
</dbReference>
<dbReference type="GO" id="GO:0004726">
    <property type="term" value="F:non-membrane spanning protein tyrosine phosphatase activity"/>
    <property type="evidence" value="ECO:0007669"/>
    <property type="project" value="TreeGrafter"/>
</dbReference>
<dbReference type="Pfam" id="PF00102">
    <property type="entry name" value="Y_phosphatase"/>
    <property type="match status" value="1"/>
</dbReference>
<keyword evidence="3" id="KW-0904">Protein phosphatase</keyword>
<feature type="domain" description="Tyrosine specific protein phosphatases" evidence="8">
    <location>
        <begin position="437"/>
        <end position="518"/>
    </location>
</feature>
<dbReference type="InterPro" id="IPR036860">
    <property type="entry name" value="SH2_dom_sf"/>
</dbReference>
<evidence type="ECO:0000256" key="5">
    <source>
        <dbReference type="PROSITE-ProRule" id="PRU00191"/>
    </source>
</evidence>
<dbReference type="InterPro" id="IPR000387">
    <property type="entry name" value="Tyr_Pase_dom"/>
</dbReference>
<dbReference type="PROSITE" id="PS50055">
    <property type="entry name" value="TYR_PHOSPHATASE_PTP"/>
    <property type="match status" value="1"/>
</dbReference>
<dbReference type="Pfam" id="PF00017">
    <property type="entry name" value="SH2"/>
    <property type="match status" value="2"/>
</dbReference>
<evidence type="ECO:0000259" key="8">
    <source>
        <dbReference type="PROSITE" id="PS50056"/>
    </source>
</evidence>
<sequence>MLNTFVEKLFFGLNKKRDYYLPIEPGEMPNRSPYFYNITGERARELLFLYGSKGQFLVRPSESNPTDHTLSVHRGTRVTHVKIPSINGFHKLPTGEEFSAYFPRGHSPSENVINVGYDRFFHINISGSEAEELLKDEPNGTYLVRESTSNPGEYALSVKNDDAILHIRIYHSDAKFRVVPKDNFRSIADLLDNYIRLPMVQNGGNAVRLKMPLQSTRFTAAAIDDRIDCLMKSARKPNAKDGFVEEFEKLHREKDTCLFISCKEGRKPENVRKNRYRNVVPYDHTRIKLTLRAEESQNDYINANLIEILSDNPKYAEFAGYEKRRYISTQGCLQETVGDFWHMMWQENSTIIVMITKEVERGRVKCFRYWPDLNKEQVFSFYDEEFVVTTEQEKETEDFTLRTFSLMNKEKGTETRRIHHFQFLGWEDNGCPSDSILHFLDEVNSCVETSHKTKPTVSSPIVVHCSAGIGRTGTFIVLDMLINRIKKIGPSTPLDITKTVRMLREQRATMVQTEAQYRFIYLAISAFMKLRRAQIQNESDPSSALPSPSPLTRNPAPCFHNLTINGANNVFNKYSLLKILPSPPHQWVIKVLDDGKAGRPPYRYLDVRR</sequence>
<dbReference type="SUPFAM" id="SSF52799">
    <property type="entry name" value="(Phosphotyrosine protein) phosphatases II"/>
    <property type="match status" value="1"/>
</dbReference>
<evidence type="ECO:0000259" key="6">
    <source>
        <dbReference type="PROSITE" id="PS50001"/>
    </source>
</evidence>
<keyword evidence="2" id="KW-0378">Hydrolase</keyword>
<dbReference type="InterPro" id="IPR052123">
    <property type="entry name" value="Non-rcpt_Tyr_Phosphatase"/>
</dbReference>
<evidence type="ECO:0000313" key="10">
    <source>
        <dbReference type="WBParaSite" id="jg16490"/>
    </source>
</evidence>
<dbReference type="PRINTS" id="PR00401">
    <property type="entry name" value="SH2DOMAIN"/>
</dbReference>
<evidence type="ECO:0000256" key="2">
    <source>
        <dbReference type="ARBA" id="ARBA00022801"/>
    </source>
</evidence>
<dbReference type="PROSITE" id="PS00383">
    <property type="entry name" value="TYR_PHOSPHATASE_1"/>
    <property type="match status" value="1"/>
</dbReference>
<dbReference type="GO" id="GO:0005737">
    <property type="term" value="C:cytoplasm"/>
    <property type="evidence" value="ECO:0007669"/>
    <property type="project" value="TreeGrafter"/>
</dbReference>
<dbReference type="PANTHER" id="PTHR46257">
    <property type="entry name" value="TYROSINE-PROTEIN PHOSPHATASE CORKSCREW"/>
    <property type="match status" value="1"/>
</dbReference>